<dbReference type="InterPro" id="IPR008927">
    <property type="entry name" value="6-PGluconate_DH-like_C_sf"/>
</dbReference>
<feature type="domain" description="Prephenate/arogenate dehydrogenase" evidence="10">
    <location>
        <begin position="280"/>
        <end position="545"/>
    </location>
</feature>
<evidence type="ECO:0000256" key="5">
    <source>
        <dbReference type="ARBA" id="ARBA00023002"/>
    </source>
</evidence>
<sequence>MVSIATIGPKGSHAWQAARQYNPDATIRLFPNLVAVFKAFSEHETDLALAPVYNTHEGQVKEYSRLVKGMDKGFWQDNIVLPIHLSLGTLTATEPITMLLGKSGVLRQCEDYITSTYPDATLTSVHDLDAAVREIKEQGLVSHGVIEAEEALRAYGLTIRAREIAPHNRTRYAVLGPAPAPRTGYDATTMITTPIKDRVGILVELLSEFTKRSINLIDMQTETDPLSQELQFYIEFEGHLSDERVRIAIERIEHQIIQEPGSVRVLGSFPRVDMRVKRIKTFGFIGSGDMSLWFAERLKSEGYETMITGRSSVLRPEEMIPQVEVVVICVPISATPAAIIEYAPLLAENQALILLAGEAENVLQTALSHSKEGVEVLLVHNLWGPQAATMKDKNASVVRTVRSGVLSSEFEAFLYKHGAKISLDAPGQHDLMMGVSQKLPTSISVALAMALKENNIPPEDIGSHATLTSLYSILSMARVHSQNPRTYGEIMSTSGQGGRIVTSFAENLKRITELAESGDIEALCGVIEENRRYLGEGFLKDRMQQALAVDATLGRVLNRD</sequence>
<dbReference type="GO" id="GO:0004664">
    <property type="term" value="F:prephenate dehydratase activity"/>
    <property type="evidence" value="ECO:0007669"/>
    <property type="project" value="InterPro"/>
</dbReference>
<dbReference type="Gene3D" id="3.40.190.10">
    <property type="entry name" value="Periplasmic binding protein-like II"/>
    <property type="match status" value="2"/>
</dbReference>
<dbReference type="GO" id="GO:0008977">
    <property type="term" value="F:prephenate dehydrogenase (NAD+) activity"/>
    <property type="evidence" value="ECO:0007669"/>
    <property type="project" value="UniProtKB-EC"/>
</dbReference>
<dbReference type="SUPFAM" id="SSF51735">
    <property type="entry name" value="NAD(P)-binding Rossmann-fold domains"/>
    <property type="match status" value="1"/>
</dbReference>
<comment type="pathway">
    <text evidence="1">Amino-acid biosynthesis; L-tyrosine biosynthesis; (4-hydroxyphenyl)pyruvate from prephenate (NAD(+) route): step 1/1.</text>
</comment>
<dbReference type="GO" id="GO:0009094">
    <property type="term" value="P:L-phenylalanine biosynthetic process"/>
    <property type="evidence" value="ECO:0007669"/>
    <property type="project" value="InterPro"/>
</dbReference>
<evidence type="ECO:0000313" key="13">
    <source>
        <dbReference type="Proteomes" id="UP001154240"/>
    </source>
</evidence>
<dbReference type="SUPFAM" id="SSF48179">
    <property type="entry name" value="6-phosphogluconate dehydrogenase C-terminal domain-like"/>
    <property type="match status" value="1"/>
</dbReference>
<dbReference type="Pfam" id="PF00800">
    <property type="entry name" value="PDT"/>
    <property type="match status" value="1"/>
</dbReference>
<dbReference type="CDD" id="cd04905">
    <property type="entry name" value="ACT_CM-PDT"/>
    <property type="match status" value="1"/>
</dbReference>
<dbReference type="SUPFAM" id="SSF53850">
    <property type="entry name" value="Periplasmic binding protein-like II"/>
    <property type="match status" value="1"/>
</dbReference>
<dbReference type="PANTHER" id="PTHR21363">
    <property type="entry name" value="PREPHENATE DEHYDROGENASE"/>
    <property type="match status" value="1"/>
</dbReference>
<keyword evidence="7" id="KW-0057">Aromatic amino acid biosynthesis</keyword>
<evidence type="ECO:0000256" key="2">
    <source>
        <dbReference type="ARBA" id="ARBA00012068"/>
    </source>
</evidence>
<evidence type="ECO:0000256" key="6">
    <source>
        <dbReference type="ARBA" id="ARBA00023027"/>
    </source>
</evidence>
<keyword evidence="6" id="KW-0520">NAD</keyword>
<dbReference type="PROSITE" id="PS51171">
    <property type="entry name" value="PREPHENATE_DEHYDR_3"/>
    <property type="match status" value="1"/>
</dbReference>
<dbReference type="Pfam" id="PF20463">
    <property type="entry name" value="PDH_C"/>
    <property type="match status" value="1"/>
</dbReference>
<evidence type="ECO:0000256" key="3">
    <source>
        <dbReference type="ARBA" id="ARBA00016891"/>
    </source>
</evidence>
<dbReference type="EC" id="1.3.1.12" evidence="2"/>
<feature type="domain" description="Prephenate dehydratase" evidence="9">
    <location>
        <begin position="3"/>
        <end position="177"/>
    </location>
</feature>
<evidence type="ECO:0000259" key="11">
    <source>
        <dbReference type="PROSITE" id="PS51671"/>
    </source>
</evidence>
<evidence type="ECO:0000256" key="7">
    <source>
        <dbReference type="ARBA" id="ARBA00023141"/>
    </source>
</evidence>
<evidence type="ECO:0000259" key="10">
    <source>
        <dbReference type="PROSITE" id="PS51176"/>
    </source>
</evidence>
<keyword evidence="7" id="KW-0028">Amino-acid biosynthesis</keyword>
<dbReference type="InterPro" id="IPR050812">
    <property type="entry name" value="Preph/Arog_dehydrog"/>
</dbReference>
<dbReference type="EMBL" id="JAPHEH010000001">
    <property type="protein sequence ID" value="MDG4474615.1"/>
    <property type="molecule type" value="Genomic_DNA"/>
</dbReference>
<evidence type="ECO:0000256" key="8">
    <source>
        <dbReference type="ARBA" id="ARBA00049260"/>
    </source>
</evidence>
<dbReference type="GO" id="GO:0006571">
    <property type="term" value="P:tyrosine biosynthetic process"/>
    <property type="evidence" value="ECO:0007669"/>
    <property type="project" value="UniProtKB-KW"/>
</dbReference>
<dbReference type="InterPro" id="IPR003099">
    <property type="entry name" value="Prephen_DH"/>
</dbReference>
<evidence type="ECO:0000256" key="4">
    <source>
        <dbReference type="ARBA" id="ARBA00022498"/>
    </source>
</evidence>
<dbReference type="GO" id="GO:0004665">
    <property type="term" value="F:prephenate dehydrogenase (NADP+) activity"/>
    <property type="evidence" value="ECO:0007669"/>
    <property type="project" value="InterPro"/>
</dbReference>
<dbReference type="InterPro" id="IPR045865">
    <property type="entry name" value="ACT-like_dom_sf"/>
</dbReference>
<keyword evidence="5" id="KW-0560">Oxidoreductase</keyword>
<dbReference type="Gene3D" id="3.40.50.720">
    <property type="entry name" value="NAD(P)-binding Rossmann-like Domain"/>
    <property type="match status" value="1"/>
</dbReference>
<dbReference type="PROSITE" id="PS51671">
    <property type="entry name" value="ACT"/>
    <property type="match status" value="1"/>
</dbReference>
<evidence type="ECO:0000313" key="12">
    <source>
        <dbReference type="EMBL" id="MDG4474615.1"/>
    </source>
</evidence>
<dbReference type="Proteomes" id="UP001154240">
    <property type="component" value="Unassembled WGS sequence"/>
</dbReference>
<protein>
    <recommendedName>
        <fullName evidence="3">Prephenate dehydrogenase</fullName>
        <ecNumber evidence="2">1.3.1.12</ecNumber>
    </recommendedName>
</protein>
<dbReference type="AlphaFoldDB" id="A0A9X4MEH7"/>
<name>A0A9X4MEH7_9BACT</name>
<dbReference type="InterPro" id="IPR001086">
    <property type="entry name" value="Preph_deHydtase"/>
</dbReference>
<keyword evidence="13" id="KW-1185">Reference proteome</keyword>
<reference evidence="12" key="2">
    <citation type="submission" date="2022-10" db="EMBL/GenBank/DDBJ databases">
        <authorList>
            <person name="Aronson H.S."/>
        </authorList>
    </citation>
    <scope>NUCLEOTIDE SEQUENCE</scope>
    <source>
        <strain evidence="12">RS19-109</strain>
    </source>
</reference>
<dbReference type="SUPFAM" id="SSF55021">
    <property type="entry name" value="ACT-like"/>
    <property type="match status" value="1"/>
</dbReference>
<dbReference type="Gene3D" id="1.10.3660.10">
    <property type="entry name" value="6-phosphogluconate dehydrogenase C-terminal like domain"/>
    <property type="match status" value="1"/>
</dbReference>
<keyword evidence="4" id="KW-0827">Tyrosine biosynthesis</keyword>
<comment type="catalytic activity">
    <reaction evidence="8">
        <text>prephenate + NAD(+) = 3-(4-hydroxyphenyl)pyruvate + CO2 + NADH</text>
        <dbReference type="Rhea" id="RHEA:13869"/>
        <dbReference type="ChEBI" id="CHEBI:16526"/>
        <dbReference type="ChEBI" id="CHEBI:29934"/>
        <dbReference type="ChEBI" id="CHEBI:36242"/>
        <dbReference type="ChEBI" id="CHEBI:57540"/>
        <dbReference type="ChEBI" id="CHEBI:57945"/>
        <dbReference type="EC" id="1.3.1.12"/>
    </reaction>
</comment>
<gene>
    <name evidence="12" type="ORF">OLX77_00395</name>
</gene>
<organism evidence="12 13">
    <name type="scientific">Thiovibrio frasassiensis</name>
    <dbReference type="NCBI Taxonomy" id="2984131"/>
    <lineage>
        <taxon>Bacteria</taxon>
        <taxon>Pseudomonadati</taxon>
        <taxon>Thermodesulfobacteriota</taxon>
        <taxon>Desulfobulbia</taxon>
        <taxon>Desulfobulbales</taxon>
        <taxon>Thiovibrionaceae</taxon>
        <taxon>Thiovibrio</taxon>
    </lineage>
</organism>
<dbReference type="InterPro" id="IPR046825">
    <property type="entry name" value="PDH_C"/>
</dbReference>
<evidence type="ECO:0000259" key="9">
    <source>
        <dbReference type="PROSITE" id="PS51171"/>
    </source>
</evidence>
<dbReference type="PROSITE" id="PS51176">
    <property type="entry name" value="PDH_ADH"/>
    <property type="match status" value="1"/>
</dbReference>
<proteinExistence type="predicted"/>
<dbReference type="Gene3D" id="3.30.70.260">
    <property type="match status" value="1"/>
</dbReference>
<comment type="caution">
    <text evidence="12">The sequence shown here is derived from an EMBL/GenBank/DDBJ whole genome shotgun (WGS) entry which is preliminary data.</text>
</comment>
<dbReference type="InterPro" id="IPR002912">
    <property type="entry name" value="ACT_dom"/>
</dbReference>
<dbReference type="RefSeq" id="WP_307631596.1">
    <property type="nucleotide sequence ID" value="NZ_JAPHEH010000001.1"/>
</dbReference>
<dbReference type="GO" id="GO:0070403">
    <property type="term" value="F:NAD+ binding"/>
    <property type="evidence" value="ECO:0007669"/>
    <property type="project" value="TreeGrafter"/>
</dbReference>
<evidence type="ECO:0000256" key="1">
    <source>
        <dbReference type="ARBA" id="ARBA00005067"/>
    </source>
</evidence>
<accession>A0A9X4MEH7</accession>
<feature type="domain" description="ACT" evidence="11">
    <location>
        <begin position="190"/>
        <end position="271"/>
    </location>
</feature>
<dbReference type="InterPro" id="IPR036291">
    <property type="entry name" value="NAD(P)-bd_dom_sf"/>
</dbReference>
<reference evidence="12" key="1">
    <citation type="journal article" date="2022" name="bioRxiv">
        <title>Thiovibrio frasassiensisgen. nov., sp. nov., an autotrophic, elemental sulfur disproportionating bacterium isolated from sulfidic karst sediment, and proposal of Thiovibrionaceae fam. nov.</title>
        <authorList>
            <person name="Aronson H."/>
            <person name="Thomas C."/>
            <person name="Bhattacharyya M."/>
            <person name="Eckstein S."/>
            <person name="Jensen S."/>
            <person name="Barco R."/>
            <person name="Macalady J."/>
            <person name="Amend J."/>
        </authorList>
    </citation>
    <scope>NUCLEOTIDE SEQUENCE</scope>
    <source>
        <strain evidence="12">RS19-109</strain>
    </source>
</reference>
<dbReference type="PANTHER" id="PTHR21363:SF0">
    <property type="entry name" value="PREPHENATE DEHYDROGENASE [NADP(+)]"/>
    <property type="match status" value="1"/>
</dbReference>